<reference evidence="2 3" key="1">
    <citation type="submission" date="2019-07" db="EMBL/GenBank/DDBJ databases">
        <title>Genome sequencing of lignin-degrading bacterial isolates.</title>
        <authorList>
            <person name="Gladden J."/>
        </authorList>
    </citation>
    <scope>NUCLEOTIDE SEQUENCE [LARGE SCALE GENOMIC DNA]</scope>
    <source>
        <strain evidence="2 3">J11</strain>
    </source>
</reference>
<dbReference type="OrthoDB" id="9805576at2"/>
<evidence type="ECO:0000313" key="3">
    <source>
        <dbReference type="Proteomes" id="UP000318141"/>
    </source>
</evidence>
<evidence type="ECO:0000256" key="1">
    <source>
        <dbReference type="SAM" id="MobiDB-lite"/>
    </source>
</evidence>
<comment type="caution">
    <text evidence="2">The sequence shown here is derived from an EMBL/GenBank/DDBJ whole genome shotgun (WGS) entry which is preliminary data.</text>
</comment>
<accession>A0A562BUH4</accession>
<organism evidence="2 3">
    <name type="scientific">Cupriavidus gilardii J11</name>
    <dbReference type="NCBI Taxonomy" id="936133"/>
    <lineage>
        <taxon>Bacteria</taxon>
        <taxon>Pseudomonadati</taxon>
        <taxon>Pseudomonadota</taxon>
        <taxon>Betaproteobacteria</taxon>
        <taxon>Burkholderiales</taxon>
        <taxon>Burkholderiaceae</taxon>
        <taxon>Cupriavidus</taxon>
    </lineage>
</organism>
<proteinExistence type="predicted"/>
<dbReference type="EMBL" id="VLJN01000002">
    <property type="protein sequence ID" value="TWG88891.1"/>
    <property type="molecule type" value="Genomic_DNA"/>
</dbReference>
<dbReference type="Proteomes" id="UP000318141">
    <property type="component" value="Unassembled WGS sequence"/>
</dbReference>
<gene>
    <name evidence="2" type="ORF">L602_001000000900</name>
</gene>
<name>A0A562BUH4_9BURK</name>
<protein>
    <submittedName>
        <fullName evidence="2">Uncharacterized protein</fullName>
    </submittedName>
</protein>
<evidence type="ECO:0000313" key="2">
    <source>
        <dbReference type="EMBL" id="TWG88891.1"/>
    </source>
</evidence>
<keyword evidence="3" id="KW-1185">Reference proteome</keyword>
<dbReference type="AlphaFoldDB" id="A0A562BUH4"/>
<feature type="region of interest" description="Disordered" evidence="1">
    <location>
        <begin position="316"/>
        <end position="341"/>
    </location>
</feature>
<sequence>MTHFDSLLGVERVSEDSASCWQCLQAASHLDVETRATLYRHAQVFLPVVDDEDWLALYEAGLEQIDTLHPPSLQVAPLQAWARQLRQVYCEAAWTLLAERAARFPDPQRTAILAELLRRLVRPVPLGAVEPVGEQVKRLTAILTVFRQLPAAHRTTLIPNLACATWKLWRGAMALLQPDIDATLATQPLWRHASVVAEIAAGTLGTDARAWVLAQIKSLTQAQVRCALEGEAPVPYRAEILRRLLLGMTRSGHALESSPRWALMPHWPAVREALMQSEAGHRELVIKQLEAMLPEAMLPELDRGMRNEAEALLATLSAPAAEPGQDTIAEPNPRKRRASQG</sequence>